<comment type="similarity">
    <text evidence="1">Belongs to the LDH2/MDH2 oxidoreductase family.</text>
</comment>
<dbReference type="Pfam" id="PF02615">
    <property type="entry name" value="Ldh_2"/>
    <property type="match status" value="2"/>
</dbReference>
<dbReference type="Gene3D" id="1.10.1530.10">
    <property type="match status" value="1"/>
</dbReference>
<dbReference type="InterPro" id="IPR043144">
    <property type="entry name" value="Mal/L-sulf/L-lact_DH-like_ah"/>
</dbReference>
<organism evidence="3 4">
    <name type="scientific">Handelsmanbacteria sp. (strain RIFCSPLOWO2_12_FULL_64_10)</name>
    <dbReference type="NCBI Taxonomy" id="1817868"/>
    <lineage>
        <taxon>Bacteria</taxon>
        <taxon>Candidatus Handelsmaniibacteriota</taxon>
    </lineage>
</organism>
<keyword evidence="2" id="KW-0560">Oxidoreductase</keyword>
<evidence type="ECO:0000256" key="2">
    <source>
        <dbReference type="ARBA" id="ARBA00023002"/>
    </source>
</evidence>
<dbReference type="InterPro" id="IPR003767">
    <property type="entry name" value="Malate/L-lactate_DH-like"/>
</dbReference>
<dbReference type="AlphaFoldDB" id="A0A1F6D607"/>
<proteinExistence type="inferred from homology"/>
<dbReference type="PANTHER" id="PTHR11091">
    <property type="entry name" value="OXIDOREDUCTASE-RELATED"/>
    <property type="match status" value="1"/>
</dbReference>
<dbReference type="EMBL" id="MFKF01000023">
    <property type="protein sequence ID" value="OGG56868.1"/>
    <property type="molecule type" value="Genomic_DNA"/>
</dbReference>
<dbReference type="InterPro" id="IPR036111">
    <property type="entry name" value="Mal/L-sulfo/L-lacto_DH-like_sf"/>
</dbReference>
<name>A0A1F6D607_HANXR</name>
<evidence type="ECO:0000256" key="1">
    <source>
        <dbReference type="ARBA" id="ARBA00006056"/>
    </source>
</evidence>
<dbReference type="SUPFAM" id="SSF89733">
    <property type="entry name" value="L-sulfolactate dehydrogenase-like"/>
    <property type="match status" value="1"/>
</dbReference>
<dbReference type="Gene3D" id="3.30.1370.60">
    <property type="entry name" value="Hypothetical oxidoreductase yiak, domain 2"/>
    <property type="match status" value="1"/>
</dbReference>
<evidence type="ECO:0008006" key="5">
    <source>
        <dbReference type="Google" id="ProtNLM"/>
    </source>
</evidence>
<evidence type="ECO:0000313" key="4">
    <source>
        <dbReference type="Proteomes" id="UP000178606"/>
    </source>
</evidence>
<protein>
    <recommendedName>
        <fullName evidence="5">Lactate dehydrogenase</fullName>
    </recommendedName>
</protein>
<comment type="caution">
    <text evidence="3">The sequence shown here is derived from an EMBL/GenBank/DDBJ whole genome shotgun (WGS) entry which is preliminary data.</text>
</comment>
<reference evidence="3 4" key="1">
    <citation type="journal article" date="2016" name="Nat. Commun.">
        <title>Thousands of microbial genomes shed light on interconnected biogeochemical processes in an aquifer system.</title>
        <authorList>
            <person name="Anantharaman K."/>
            <person name="Brown C.T."/>
            <person name="Hug L.A."/>
            <person name="Sharon I."/>
            <person name="Castelle C.J."/>
            <person name="Probst A.J."/>
            <person name="Thomas B.C."/>
            <person name="Singh A."/>
            <person name="Wilkins M.J."/>
            <person name="Karaoz U."/>
            <person name="Brodie E.L."/>
            <person name="Williams K.H."/>
            <person name="Hubbard S.S."/>
            <person name="Banfield J.F."/>
        </authorList>
    </citation>
    <scope>NUCLEOTIDE SEQUENCE [LARGE SCALE GENOMIC DNA]</scope>
    <source>
        <strain evidence="4">RIFCSPLOWO2_12_FULL_64_10</strain>
    </source>
</reference>
<dbReference type="GO" id="GO:0016491">
    <property type="term" value="F:oxidoreductase activity"/>
    <property type="evidence" value="ECO:0007669"/>
    <property type="project" value="UniProtKB-KW"/>
</dbReference>
<evidence type="ECO:0000313" key="3">
    <source>
        <dbReference type="EMBL" id="OGG56868.1"/>
    </source>
</evidence>
<dbReference type="PANTHER" id="PTHR11091:SF0">
    <property type="entry name" value="MALATE DEHYDROGENASE"/>
    <property type="match status" value="1"/>
</dbReference>
<dbReference type="InterPro" id="IPR043143">
    <property type="entry name" value="Mal/L-sulf/L-lact_DH-like_NADP"/>
</dbReference>
<dbReference type="Proteomes" id="UP000178606">
    <property type="component" value="Unassembled WGS sequence"/>
</dbReference>
<sequence length="325" mass="34462">MNVVPETAIRVMPDALRGLVKAAYLKVGLNDDHAQMMAEALVAADLRGVFSHGTRQTASYLALFKEGKLNPRPKVQVVQESPTSVKVDGDGGLGYVPSFTAMRTAVEKAKGAGVGVGMTSNHGHFGAAGHYTRVAVAADCFGFAVSSHLRPFRPKDSVLVAGGASPMSFGVPAGDQPPLVLDMATSHSRIFGSTLEDLFPKIPAVFFKTMGLGLVCNALGGILAGIVSQEEQGPRKWEGVNQGAFFLAVDVAQLTDLGAFRRQMDEFIGVVRQMQPAPGYDRSDAPGGLEWERERLWAAEGIPVGPEHQKALEGVAREVGVAAPW</sequence>
<gene>
    <name evidence="3" type="ORF">A3F84_10790</name>
</gene>
<accession>A0A1F6D607</accession>